<evidence type="ECO:0000256" key="6">
    <source>
        <dbReference type="ARBA" id="ARBA00022552"/>
    </source>
</evidence>
<keyword evidence="8 12" id="KW-0808">Transferase</keyword>
<organism evidence="14 15">
    <name type="scientific">Xylanimonas protaetiae</name>
    <dbReference type="NCBI Taxonomy" id="2509457"/>
    <lineage>
        <taxon>Bacteria</taxon>
        <taxon>Bacillati</taxon>
        <taxon>Actinomycetota</taxon>
        <taxon>Actinomycetes</taxon>
        <taxon>Micrococcales</taxon>
        <taxon>Promicromonosporaceae</taxon>
        <taxon>Xylanimonas</taxon>
    </lineage>
</organism>
<dbReference type="InterPro" id="IPR006700">
    <property type="entry name" value="RsmE"/>
</dbReference>
<dbReference type="PIRSF" id="PIRSF015601">
    <property type="entry name" value="MTase_slr0722"/>
    <property type="match status" value="1"/>
</dbReference>
<dbReference type="Gene3D" id="3.40.1280.10">
    <property type="match status" value="1"/>
</dbReference>
<dbReference type="SUPFAM" id="SSF75217">
    <property type="entry name" value="alpha/beta knot"/>
    <property type="match status" value="1"/>
</dbReference>
<accession>A0A4V0YGK0</accession>
<gene>
    <name evidence="14" type="ORF">ET471_16805</name>
</gene>
<dbReference type="InterPro" id="IPR029026">
    <property type="entry name" value="tRNA_m1G_MTases_N"/>
</dbReference>
<keyword evidence="7 12" id="KW-0489">Methyltransferase</keyword>
<dbReference type="PANTHER" id="PTHR30027">
    <property type="entry name" value="RIBOSOMAL RNA SMALL SUBUNIT METHYLTRANSFERASE E"/>
    <property type="match status" value="1"/>
</dbReference>
<dbReference type="AlphaFoldDB" id="A0A4V0YGK0"/>
<proteinExistence type="inferred from homology"/>
<evidence type="ECO:0000256" key="3">
    <source>
        <dbReference type="ARBA" id="ARBA00012328"/>
    </source>
</evidence>
<dbReference type="KEGG" id="xya:ET471_16805"/>
<dbReference type="NCBIfam" id="TIGR00046">
    <property type="entry name" value="RsmE family RNA methyltransferase"/>
    <property type="match status" value="1"/>
</dbReference>
<evidence type="ECO:0000256" key="9">
    <source>
        <dbReference type="ARBA" id="ARBA00022691"/>
    </source>
</evidence>
<sequence length="256" mass="26531">MSAPVFLADTSLAAHTPGSTYVLDGAEGRHAAVVQRKRVGERVDVVDGVGDRLVCVVAATEGSQVRLTVEDVVKEPAPDVVVTLVQALAKGDRDEMAVEAAVETGADAVLPWQAERSVVVWRGDRAARSRARWVATVRAAVKQARRAWVPPVGDAVTTAQLAARVRDVVAAGGAALVLHEEATTPIAAATLPAPDAADPRQLLVVVGPEGGIGEAELRTLTDAGALAVLLGPHVLRTSTAGPVAIALLSERLGRWS</sequence>
<dbReference type="GO" id="GO:0005737">
    <property type="term" value="C:cytoplasm"/>
    <property type="evidence" value="ECO:0007669"/>
    <property type="project" value="UniProtKB-SubCell"/>
</dbReference>
<keyword evidence="15" id="KW-1185">Reference proteome</keyword>
<dbReference type="InterPro" id="IPR015947">
    <property type="entry name" value="PUA-like_sf"/>
</dbReference>
<evidence type="ECO:0000313" key="15">
    <source>
        <dbReference type="Proteomes" id="UP000292118"/>
    </source>
</evidence>
<evidence type="ECO:0000256" key="2">
    <source>
        <dbReference type="ARBA" id="ARBA00005528"/>
    </source>
</evidence>
<dbReference type="InterPro" id="IPR029028">
    <property type="entry name" value="Alpha/beta_knot_MTases"/>
</dbReference>
<dbReference type="GO" id="GO:0070475">
    <property type="term" value="P:rRNA base methylation"/>
    <property type="evidence" value="ECO:0007669"/>
    <property type="project" value="TreeGrafter"/>
</dbReference>
<dbReference type="InterPro" id="IPR046886">
    <property type="entry name" value="RsmE_MTase_dom"/>
</dbReference>
<evidence type="ECO:0000256" key="5">
    <source>
        <dbReference type="ARBA" id="ARBA00022490"/>
    </source>
</evidence>
<feature type="domain" description="Ribosomal RNA small subunit methyltransferase E methyltransferase" evidence="13">
    <location>
        <begin position="80"/>
        <end position="248"/>
    </location>
</feature>
<dbReference type="Gene3D" id="2.40.240.20">
    <property type="entry name" value="Hypothetical PUA domain-like, domain 1"/>
    <property type="match status" value="1"/>
</dbReference>
<protein>
    <recommendedName>
        <fullName evidence="4 12">Ribosomal RNA small subunit methyltransferase E</fullName>
        <ecNumber evidence="3 12">2.1.1.193</ecNumber>
    </recommendedName>
</protein>
<evidence type="ECO:0000256" key="7">
    <source>
        <dbReference type="ARBA" id="ARBA00022603"/>
    </source>
</evidence>
<keyword evidence="6 12" id="KW-0698">rRNA processing</keyword>
<name>A0A4V0YGK0_9MICO</name>
<evidence type="ECO:0000256" key="12">
    <source>
        <dbReference type="PIRNR" id="PIRNR015601"/>
    </source>
</evidence>
<dbReference type="EC" id="2.1.1.193" evidence="3 12"/>
<dbReference type="CDD" id="cd18084">
    <property type="entry name" value="RsmE-like"/>
    <property type="match status" value="1"/>
</dbReference>
<dbReference type="NCBIfam" id="NF008693">
    <property type="entry name" value="PRK11713.2-3"/>
    <property type="match status" value="1"/>
</dbReference>
<evidence type="ECO:0000256" key="1">
    <source>
        <dbReference type="ARBA" id="ARBA00004496"/>
    </source>
</evidence>
<keyword evidence="9 12" id="KW-0949">S-adenosyl-L-methionine</keyword>
<evidence type="ECO:0000256" key="11">
    <source>
        <dbReference type="ARBA" id="ARBA00047944"/>
    </source>
</evidence>
<dbReference type="EMBL" id="CP035493">
    <property type="protein sequence ID" value="QAY71481.1"/>
    <property type="molecule type" value="Genomic_DNA"/>
</dbReference>
<dbReference type="Pfam" id="PF04452">
    <property type="entry name" value="Methyltrans_RNA"/>
    <property type="match status" value="1"/>
</dbReference>
<evidence type="ECO:0000313" key="14">
    <source>
        <dbReference type="EMBL" id="QAY71481.1"/>
    </source>
</evidence>
<dbReference type="RefSeq" id="WP_129190208.1">
    <property type="nucleotide sequence ID" value="NZ_CP035493.1"/>
</dbReference>
<evidence type="ECO:0000259" key="13">
    <source>
        <dbReference type="Pfam" id="PF04452"/>
    </source>
</evidence>
<reference evidence="14 15" key="1">
    <citation type="submission" date="2019-01" db="EMBL/GenBank/DDBJ databases">
        <title>Genome sequencing of strain FW10M-9.</title>
        <authorList>
            <person name="Heo J."/>
            <person name="Kim S.-J."/>
            <person name="Kim J.-S."/>
            <person name="Hong S.-B."/>
            <person name="Kwon S.-W."/>
        </authorList>
    </citation>
    <scope>NUCLEOTIDE SEQUENCE [LARGE SCALE GENOMIC DNA]</scope>
    <source>
        <strain evidence="14 15">FW10M-9</strain>
    </source>
</reference>
<comment type="similarity">
    <text evidence="2 12">Belongs to the RNA methyltransferase RsmE family.</text>
</comment>
<comment type="catalytic activity">
    <reaction evidence="11 12">
        <text>uridine(1498) in 16S rRNA + S-adenosyl-L-methionine = N(3)-methyluridine(1498) in 16S rRNA + S-adenosyl-L-homocysteine + H(+)</text>
        <dbReference type="Rhea" id="RHEA:42920"/>
        <dbReference type="Rhea" id="RHEA-COMP:10283"/>
        <dbReference type="Rhea" id="RHEA-COMP:10284"/>
        <dbReference type="ChEBI" id="CHEBI:15378"/>
        <dbReference type="ChEBI" id="CHEBI:57856"/>
        <dbReference type="ChEBI" id="CHEBI:59789"/>
        <dbReference type="ChEBI" id="CHEBI:65315"/>
        <dbReference type="ChEBI" id="CHEBI:74502"/>
        <dbReference type="EC" id="2.1.1.193"/>
    </reaction>
</comment>
<dbReference type="OrthoDB" id="9808126at2"/>
<dbReference type="GO" id="GO:0070042">
    <property type="term" value="F:rRNA (uridine-N3-)-methyltransferase activity"/>
    <property type="evidence" value="ECO:0007669"/>
    <property type="project" value="TreeGrafter"/>
</dbReference>
<comment type="function">
    <text evidence="10 12">Specifically methylates the N3 position of the uracil ring of uridine 1498 (m3U1498) in 16S rRNA. Acts on the fully assembled 30S ribosomal subunit.</text>
</comment>
<dbReference type="PANTHER" id="PTHR30027:SF3">
    <property type="entry name" value="16S RRNA (URACIL(1498)-N(3))-METHYLTRANSFERASE"/>
    <property type="match status" value="1"/>
</dbReference>
<comment type="subcellular location">
    <subcellularLocation>
        <location evidence="1 12">Cytoplasm</location>
    </subcellularLocation>
</comment>
<keyword evidence="5 12" id="KW-0963">Cytoplasm</keyword>
<evidence type="ECO:0000256" key="4">
    <source>
        <dbReference type="ARBA" id="ARBA00013673"/>
    </source>
</evidence>
<evidence type="ECO:0000256" key="10">
    <source>
        <dbReference type="ARBA" id="ARBA00025699"/>
    </source>
</evidence>
<dbReference type="SUPFAM" id="SSF88697">
    <property type="entry name" value="PUA domain-like"/>
    <property type="match status" value="1"/>
</dbReference>
<dbReference type="Proteomes" id="UP000292118">
    <property type="component" value="Chromosome"/>
</dbReference>
<evidence type="ECO:0000256" key="8">
    <source>
        <dbReference type="ARBA" id="ARBA00022679"/>
    </source>
</evidence>